<gene>
    <name evidence="2" type="ORF">FDB51_15105</name>
</gene>
<dbReference type="EMBL" id="SWVK01000023">
    <property type="protein sequence ID" value="NFN36411.1"/>
    <property type="molecule type" value="Genomic_DNA"/>
</dbReference>
<evidence type="ECO:0000313" key="2">
    <source>
        <dbReference type="EMBL" id="NFN36411.1"/>
    </source>
</evidence>
<evidence type="ECO:0000313" key="3">
    <source>
        <dbReference type="Proteomes" id="UP000473681"/>
    </source>
</evidence>
<reference evidence="2 3" key="1">
    <citation type="submission" date="2019-04" db="EMBL/GenBank/DDBJ databases">
        <title>Genome sequencing of Clostridium botulinum Groups I-IV and Clostridium butyricum.</title>
        <authorList>
            <person name="Brunt J."/>
            <person name="Van Vliet A.H.M."/>
            <person name="Stringer S.C."/>
            <person name="Carter A.T."/>
            <person name="Peck M.W."/>
        </authorList>
    </citation>
    <scope>NUCLEOTIDE SEQUENCE [LARGE SCALE GENOMIC DNA]</scope>
    <source>
        <strain evidence="2 3">CB-K-33E</strain>
    </source>
</reference>
<proteinExistence type="predicted"/>
<dbReference type="AlphaFoldDB" id="A0A846JZW4"/>
<evidence type="ECO:0000256" key="1">
    <source>
        <dbReference type="SAM" id="Coils"/>
    </source>
</evidence>
<organism evidence="2 3">
    <name type="scientific">Clostridium botulinum</name>
    <dbReference type="NCBI Taxonomy" id="1491"/>
    <lineage>
        <taxon>Bacteria</taxon>
        <taxon>Bacillati</taxon>
        <taxon>Bacillota</taxon>
        <taxon>Clostridia</taxon>
        <taxon>Eubacteriales</taxon>
        <taxon>Clostridiaceae</taxon>
        <taxon>Clostridium</taxon>
    </lineage>
</organism>
<protein>
    <submittedName>
        <fullName evidence="2">Uncharacterized protein</fullName>
    </submittedName>
</protein>
<accession>A0A846JZW4</accession>
<sequence>MIKKDILEGKNIKEVTSNLVELENLIKESLTEAKQIKQVFEMPMDNRGMSLHSVNVIDIDTIDVNSYKDYLIININNFKFSLAIDEKCSVSIQMPQVEKLRLFFNDFKMWLFII</sequence>
<dbReference type="Proteomes" id="UP000473681">
    <property type="component" value="Unassembled WGS sequence"/>
</dbReference>
<comment type="caution">
    <text evidence="2">The sequence shown here is derived from an EMBL/GenBank/DDBJ whole genome shotgun (WGS) entry which is preliminary data.</text>
</comment>
<name>A0A846JZW4_CLOBO</name>
<feature type="coiled-coil region" evidence="1">
    <location>
        <begin position="12"/>
        <end position="39"/>
    </location>
</feature>
<keyword evidence="1" id="KW-0175">Coiled coil</keyword>